<dbReference type="OrthoDB" id="7859841at2"/>
<gene>
    <name evidence="2" type="ORF">COL8621_03035</name>
</gene>
<keyword evidence="3" id="KW-1185">Reference proteome</keyword>
<keyword evidence="1" id="KW-0472">Membrane</keyword>
<accession>A0A238KTZ1</accession>
<proteinExistence type="predicted"/>
<sequence>MTDNPSESDRLTAEIVILREEIDKLNKHRFVVAHDSYFRMLGYNFLRGLAMGLGTVVGATILVSVAAFMLAQINFIPIIGDWATIIAQEIEASRTEPSR</sequence>
<dbReference type="Pfam" id="PF18910">
    <property type="entry name" value="DUF5665"/>
    <property type="match status" value="1"/>
</dbReference>
<dbReference type="EMBL" id="FXYE01000002">
    <property type="protein sequence ID" value="SMX46269.1"/>
    <property type="molecule type" value="Genomic_DNA"/>
</dbReference>
<feature type="transmembrane region" description="Helical" evidence="1">
    <location>
        <begin position="49"/>
        <end position="71"/>
    </location>
</feature>
<evidence type="ECO:0000256" key="1">
    <source>
        <dbReference type="SAM" id="Phobius"/>
    </source>
</evidence>
<evidence type="ECO:0000313" key="2">
    <source>
        <dbReference type="EMBL" id="SMX46269.1"/>
    </source>
</evidence>
<dbReference type="Proteomes" id="UP000202922">
    <property type="component" value="Unassembled WGS sequence"/>
</dbReference>
<dbReference type="AlphaFoldDB" id="A0A238KTZ1"/>
<evidence type="ECO:0000313" key="3">
    <source>
        <dbReference type="Proteomes" id="UP000202922"/>
    </source>
</evidence>
<keyword evidence="1" id="KW-0812">Transmembrane</keyword>
<dbReference type="InterPro" id="IPR043723">
    <property type="entry name" value="DUF5665"/>
</dbReference>
<dbReference type="RefSeq" id="WP_093968096.1">
    <property type="nucleotide sequence ID" value="NZ_FXYE01000002.1"/>
</dbReference>
<protein>
    <submittedName>
        <fullName evidence="2">Uncharacterized protein</fullName>
    </submittedName>
</protein>
<organism evidence="2 3">
    <name type="scientific">Actibacterium lipolyticum</name>
    <dbReference type="NCBI Taxonomy" id="1524263"/>
    <lineage>
        <taxon>Bacteria</taxon>
        <taxon>Pseudomonadati</taxon>
        <taxon>Pseudomonadota</taxon>
        <taxon>Alphaproteobacteria</taxon>
        <taxon>Rhodobacterales</taxon>
        <taxon>Roseobacteraceae</taxon>
        <taxon>Actibacterium</taxon>
    </lineage>
</organism>
<keyword evidence="1" id="KW-1133">Transmembrane helix</keyword>
<reference evidence="3" key="1">
    <citation type="submission" date="2017-05" db="EMBL/GenBank/DDBJ databases">
        <authorList>
            <person name="Rodrigo-Torres L."/>
            <person name="Arahal R. D."/>
            <person name="Lucena T."/>
        </authorList>
    </citation>
    <scope>NUCLEOTIDE SEQUENCE [LARGE SCALE GENOMIC DNA]</scope>
    <source>
        <strain evidence="3">CECT 8621</strain>
    </source>
</reference>
<name>A0A238KTZ1_9RHOB</name>